<dbReference type="GO" id="GO:0003677">
    <property type="term" value="F:DNA binding"/>
    <property type="evidence" value="ECO:0007669"/>
    <property type="project" value="UniProtKB-KW"/>
</dbReference>
<dbReference type="Pfam" id="PF01555">
    <property type="entry name" value="N6_N4_Mtase"/>
    <property type="match status" value="1"/>
</dbReference>
<reference evidence="11" key="1">
    <citation type="submission" date="2017-03" db="EMBL/GenBank/DDBJ databases">
        <authorList>
            <person name="Herbold C."/>
        </authorList>
    </citation>
    <scope>NUCLEOTIDE SEQUENCE [LARGE SCALE GENOMIC DNA]</scope>
</reference>
<evidence type="ECO:0000259" key="9">
    <source>
        <dbReference type="Pfam" id="PF01555"/>
    </source>
</evidence>
<dbReference type="Proteomes" id="UP000230607">
    <property type="component" value="Chromosome 1"/>
</dbReference>
<evidence type="ECO:0000313" key="10">
    <source>
        <dbReference type="EMBL" id="SMH72609.1"/>
    </source>
</evidence>
<keyword evidence="3" id="KW-0808">Transferase</keyword>
<dbReference type="EMBL" id="LT841358">
    <property type="protein sequence ID" value="SMH72609.1"/>
    <property type="molecule type" value="Genomic_DNA"/>
</dbReference>
<comment type="similarity">
    <text evidence="1">Belongs to the N(4)/N(6)-methyltransferase family. N(4) subfamily.</text>
</comment>
<dbReference type="InterPro" id="IPR001091">
    <property type="entry name" value="RM_Methyltransferase"/>
</dbReference>
<comment type="catalytic activity">
    <reaction evidence="7 8">
        <text>a 2'-deoxycytidine in DNA + S-adenosyl-L-methionine = an N(4)-methyl-2'-deoxycytidine in DNA + S-adenosyl-L-homocysteine + H(+)</text>
        <dbReference type="Rhea" id="RHEA:16857"/>
        <dbReference type="Rhea" id="RHEA-COMP:11369"/>
        <dbReference type="Rhea" id="RHEA-COMP:13674"/>
        <dbReference type="ChEBI" id="CHEBI:15378"/>
        <dbReference type="ChEBI" id="CHEBI:57856"/>
        <dbReference type="ChEBI" id="CHEBI:59789"/>
        <dbReference type="ChEBI" id="CHEBI:85452"/>
        <dbReference type="ChEBI" id="CHEBI:137933"/>
        <dbReference type="EC" id="2.1.1.113"/>
    </reaction>
</comment>
<dbReference type="Gene3D" id="3.40.50.150">
    <property type="entry name" value="Vaccinia Virus protein VP39"/>
    <property type="match status" value="1"/>
</dbReference>
<dbReference type="PRINTS" id="PR00508">
    <property type="entry name" value="S21N4MTFRASE"/>
</dbReference>
<dbReference type="PROSITE" id="PS00093">
    <property type="entry name" value="N4_MTASE"/>
    <property type="match status" value="1"/>
</dbReference>
<proteinExistence type="inferred from homology"/>
<evidence type="ECO:0000256" key="1">
    <source>
        <dbReference type="ARBA" id="ARBA00010203"/>
    </source>
</evidence>
<dbReference type="InterPro" id="IPR002941">
    <property type="entry name" value="DNA_methylase_N4/N6"/>
</dbReference>
<protein>
    <recommendedName>
        <fullName evidence="8">Type II methyltransferase</fullName>
        <ecNumber evidence="8">2.1.1.113</ecNumber>
    </recommendedName>
    <alternativeName>
        <fullName evidence="8">N-4 cytosine-specific methyltransferase</fullName>
    </alternativeName>
</protein>
<evidence type="ECO:0000256" key="3">
    <source>
        <dbReference type="ARBA" id="ARBA00022679"/>
    </source>
</evidence>
<keyword evidence="2 8" id="KW-0489">Methyltransferase</keyword>
<keyword evidence="11" id="KW-1185">Reference proteome</keyword>
<dbReference type="GO" id="GO:0032259">
    <property type="term" value="P:methylation"/>
    <property type="evidence" value="ECO:0007669"/>
    <property type="project" value="UniProtKB-KW"/>
</dbReference>
<keyword evidence="5 8" id="KW-0680">Restriction system</keyword>
<dbReference type="OrthoDB" id="38200at2157"/>
<dbReference type="GO" id="GO:0015667">
    <property type="term" value="F:site-specific DNA-methyltransferase (cytosine-N4-specific) activity"/>
    <property type="evidence" value="ECO:0007669"/>
    <property type="project" value="UniProtKB-EC"/>
</dbReference>
<dbReference type="EC" id="2.1.1.113" evidence="8"/>
<dbReference type="InterPro" id="IPR029063">
    <property type="entry name" value="SAM-dependent_MTases_sf"/>
</dbReference>
<evidence type="ECO:0000256" key="6">
    <source>
        <dbReference type="ARBA" id="ARBA00023125"/>
    </source>
</evidence>
<organism evidence="10 11">
    <name type="scientific">Candidatus Nitrosotalea okcheonensis</name>
    <dbReference type="NCBI Taxonomy" id="1903276"/>
    <lineage>
        <taxon>Archaea</taxon>
        <taxon>Nitrososphaerota</taxon>
        <taxon>Nitrososphaeria</taxon>
        <taxon>Nitrosotaleales</taxon>
        <taxon>Nitrosotaleaceae</taxon>
        <taxon>Nitrosotalea</taxon>
    </lineage>
</organism>
<dbReference type="RefSeq" id="WP_157928347.1">
    <property type="nucleotide sequence ID" value="NZ_LT841358.1"/>
</dbReference>
<evidence type="ECO:0000256" key="8">
    <source>
        <dbReference type="RuleBase" id="RU362026"/>
    </source>
</evidence>
<dbReference type="InterPro" id="IPR017985">
    <property type="entry name" value="MeTrfase_CN4_CS"/>
</dbReference>
<evidence type="ECO:0000256" key="2">
    <source>
        <dbReference type="ARBA" id="ARBA00022603"/>
    </source>
</evidence>
<evidence type="ECO:0000256" key="5">
    <source>
        <dbReference type="ARBA" id="ARBA00022747"/>
    </source>
</evidence>
<dbReference type="SUPFAM" id="SSF53335">
    <property type="entry name" value="S-adenosyl-L-methionine-dependent methyltransferases"/>
    <property type="match status" value="1"/>
</dbReference>
<evidence type="ECO:0000313" key="11">
    <source>
        <dbReference type="Proteomes" id="UP000230607"/>
    </source>
</evidence>
<dbReference type="AlphaFoldDB" id="A0A2H1FIL8"/>
<feature type="domain" description="DNA methylase N-4/N-6" evidence="9">
    <location>
        <begin position="24"/>
        <end position="259"/>
    </location>
</feature>
<sequence>MKFINQIIQGDNLETLSKMEENSVNLTITSPPYRNAIDYGMHVKHGSNEPGKNYRGKLSLSLEKYIQDMGEIFDAVKRVTVDGGYCCIVIGNEINKGTLEPLPALLTAELVRRGWNLHEEIVWHKVTGGANRAGSFVQHPYPSYFRANIMHEKILVMRKGKNKLRREIGYAFKNLNPILWKEIANSVWHIAPVPPGYLDHPCPYPEEIPFRLIHLYSYRGDVVLDPFNGSGQTTKLANLYGRKFIGIDIHKKYVKLAKERLKEPPNLRHESLMLEFDEDCEEMVPKWNKVKTWAQPLDEYK</sequence>
<evidence type="ECO:0000256" key="7">
    <source>
        <dbReference type="ARBA" id="ARBA00049120"/>
    </source>
</evidence>
<name>A0A2H1FIL8_9ARCH</name>
<gene>
    <name evidence="10" type="ORF">NCS_30449</name>
</gene>
<evidence type="ECO:0000256" key="4">
    <source>
        <dbReference type="ARBA" id="ARBA00022691"/>
    </source>
</evidence>
<keyword evidence="4 8" id="KW-0949">S-adenosyl-L-methionine</keyword>
<dbReference type="GO" id="GO:0009307">
    <property type="term" value="P:DNA restriction-modification system"/>
    <property type="evidence" value="ECO:0007669"/>
    <property type="project" value="UniProtKB-KW"/>
</dbReference>
<dbReference type="GO" id="GO:0008170">
    <property type="term" value="F:N-methyltransferase activity"/>
    <property type="evidence" value="ECO:0007669"/>
    <property type="project" value="InterPro"/>
</dbReference>
<accession>A0A2H1FIL8</accession>
<dbReference type="REBASE" id="226069">
    <property type="entry name" value="M.NspNCS1ORF30449P"/>
</dbReference>
<keyword evidence="6" id="KW-0238">DNA-binding</keyword>